<evidence type="ECO:0000259" key="1">
    <source>
        <dbReference type="Pfam" id="PF01939"/>
    </source>
</evidence>
<keyword evidence="2" id="KW-0378">Hydrolase</keyword>
<dbReference type="InterPro" id="IPR048301">
    <property type="entry name" value="NucS_C"/>
</dbReference>
<accession>A0ABZ2UQA4</accession>
<proteinExistence type="predicted"/>
<name>A0ABZ2UQA4_9CYAN</name>
<keyword evidence="2" id="KW-0255">Endonuclease</keyword>
<dbReference type="Proteomes" id="UP001483337">
    <property type="component" value="Chromosome"/>
</dbReference>
<dbReference type="Gene3D" id="3.40.1350.10">
    <property type="match status" value="1"/>
</dbReference>
<keyword evidence="2" id="KW-0540">Nuclease</keyword>
<evidence type="ECO:0000313" key="2">
    <source>
        <dbReference type="EMBL" id="WZB87557.1"/>
    </source>
</evidence>
<protein>
    <submittedName>
        <fullName evidence="2">Endonuclease NucS domain-containing protein</fullName>
    </submittedName>
</protein>
<evidence type="ECO:0000313" key="3">
    <source>
        <dbReference type="Proteomes" id="UP001483337"/>
    </source>
</evidence>
<sequence length="305" mass="36431">MKLRKVASGWEFESEKDLEDLVWNNLEKLFGYKPLKRQYQVNGQYCDILAFGKNKELVIIELKNSEDRYIVQQLTRYYDALLDEKPFPKNINFQVPIVLIAVTPNFHRDNYTDRKYHQLKFNFLQFKIICQEQKFSLNIINLDTTLNWKLDFDYCPENHIKKDIPTPPKRFYQLIDKCTPQEQTKLLKFRQTILEFDYRMEEIVQDGGIYYGKGKTKYCAELRLNSKKELVLFLWLPRSFYSGKQENITRIRIWTDWNNAAIVRPAAKGLGKIHSLDITFAKEAAKNQSLKYFLAHALNKWFQRI</sequence>
<dbReference type="RefSeq" id="WP_353930470.1">
    <property type="nucleotide sequence ID" value="NZ_CP150886.1"/>
</dbReference>
<reference evidence="2 3" key="1">
    <citation type="submission" date="2024-04" db="EMBL/GenBank/DDBJ databases">
        <title>Okeanomitos corallinicola gen. &amp; sp. nov. (Nostocales, Cyanobacteria), a new toxic marine heterocyst-forming cyanobacterium from a coral reef.</title>
        <authorList>
            <person name="Li H."/>
            <person name="Li R."/>
            <person name="Kang J."/>
            <person name="Hii K.S."/>
            <person name="Mohamed H.F."/>
            <person name="Xu X."/>
            <person name="Luo Z."/>
        </authorList>
    </citation>
    <scope>NUCLEOTIDE SEQUENCE [LARGE SCALE GENOMIC DNA]</scope>
    <source>
        <strain evidence="2 3">TIOX110</strain>
    </source>
</reference>
<keyword evidence="3" id="KW-1185">Reference proteome</keyword>
<dbReference type="Pfam" id="PF01939">
    <property type="entry name" value="NucS_C"/>
    <property type="match status" value="1"/>
</dbReference>
<dbReference type="GO" id="GO:0004519">
    <property type="term" value="F:endonuclease activity"/>
    <property type="evidence" value="ECO:0007669"/>
    <property type="project" value="UniProtKB-KW"/>
</dbReference>
<feature type="domain" description="Endonuclease NucS C-terminal" evidence="1">
    <location>
        <begin position="14"/>
        <end position="83"/>
    </location>
</feature>
<gene>
    <name evidence="2" type="ORF">WJM97_19685</name>
</gene>
<dbReference type="EMBL" id="CP150886">
    <property type="protein sequence ID" value="WZB87557.1"/>
    <property type="molecule type" value="Genomic_DNA"/>
</dbReference>
<dbReference type="InterPro" id="IPR011856">
    <property type="entry name" value="tRNA_endonuc-like_dom_sf"/>
</dbReference>
<organism evidence="2 3">
    <name type="scientific">Okeanomitos corallinicola TIOX110</name>
    <dbReference type="NCBI Taxonomy" id="3133117"/>
    <lineage>
        <taxon>Bacteria</taxon>
        <taxon>Bacillati</taxon>
        <taxon>Cyanobacteriota</taxon>
        <taxon>Cyanophyceae</taxon>
        <taxon>Nostocales</taxon>
        <taxon>Aphanizomenonaceae</taxon>
        <taxon>Okeanomitos</taxon>
    </lineage>
</organism>